<dbReference type="EMBL" id="JYDU01000056">
    <property type="protein sequence ID" value="KRX95459.1"/>
    <property type="molecule type" value="Genomic_DNA"/>
</dbReference>
<evidence type="ECO:0000313" key="2">
    <source>
        <dbReference type="Proteomes" id="UP000054815"/>
    </source>
</evidence>
<accession>A0A0V0Y5B4</accession>
<sequence>MANEMETHMRGLETLETPPAVHQALLMPLGIGNRERYTSPHQIKKNGLVIRSPLKPKTSVRERTFIDLFDSPIDPKGSISTTLAISDQYQSLSLEDVFLMPIIADLMAVYLWCFTFALERTHHDWLLVARELSVLTLMLKLDGMELNFHSTIPYQKNRNPDDSGAFMYGGYGPST</sequence>
<evidence type="ECO:0000313" key="1">
    <source>
        <dbReference type="EMBL" id="KRX95459.1"/>
    </source>
</evidence>
<dbReference type="AlphaFoldDB" id="A0A0V0Y5B4"/>
<gene>
    <name evidence="1" type="ORF">T4E_3192</name>
</gene>
<dbReference type="Proteomes" id="UP000054815">
    <property type="component" value="Unassembled WGS sequence"/>
</dbReference>
<protein>
    <submittedName>
        <fullName evidence="1">Uncharacterized protein</fullName>
    </submittedName>
</protein>
<reference evidence="1 2" key="1">
    <citation type="submission" date="2015-01" db="EMBL/GenBank/DDBJ databases">
        <title>Evolution of Trichinella species and genotypes.</title>
        <authorList>
            <person name="Korhonen P.K."/>
            <person name="Edoardo P."/>
            <person name="Giuseppe L.R."/>
            <person name="Gasser R.B."/>
        </authorList>
    </citation>
    <scope>NUCLEOTIDE SEQUENCE [LARGE SCALE GENOMIC DNA]</scope>
    <source>
        <strain evidence="1">ISS141</strain>
    </source>
</reference>
<organism evidence="1 2">
    <name type="scientific">Trichinella pseudospiralis</name>
    <name type="common">Parasitic roundworm</name>
    <dbReference type="NCBI Taxonomy" id="6337"/>
    <lineage>
        <taxon>Eukaryota</taxon>
        <taxon>Metazoa</taxon>
        <taxon>Ecdysozoa</taxon>
        <taxon>Nematoda</taxon>
        <taxon>Enoplea</taxon>
        <taxon>Dorylaimia</taxon>
        <taxon>Trichinellida</taxon>
        <taxon>Trichinellidae</taxon>
        <taxon>Trichinella</taxon>
    </lineage>
</organism>
<name>A0A0V0Y5B4_TRIPS</name>
<comment type="caution">
    <text evidence="1">The sequence shown here is derived from an EMBL/GenBank/DDBJ whole genome shotgun (WGS) entry which is preliminary data.</text>
</comment>
<proteinExistence type="predicted"/>